<dbReference type="InterPro" id="IPR011008">
    <property type="entry name" value="Dimeric_a/b-barrel"/>
</dbReference>
<feature type="domain" description="YCII-related" evidence="2">
    <location>
        <begin position="3"/>
        <end position="91"/>
    </location>
</feature>
<dbReference type="AlphaFoldDB" id="A0A2D2LVL4"/>
<comment type="similarity">
    <text evidence="1">Belongs to the YciI family.</text>
</comment>
<protein>
    <recommendedName>
        <fullName evidence="2">YCII-related domain-containing protein</fullName>
    </recommendedName>
</protein>
<dbReference type="NCBIfam" id="NF009504">
    <property type="entry name" value="PRK12863.1-4"/>
    <property type="match status" value="1"/>
</dbReference>
<dbReference type="InterPro" id="IPR005545">
    <property type="entry name" value="YCII"/>
</dbReference>
<dbReference type="Pfam" id="PF03795">
    <property type="entry name" value="YCII"/>
    <property type="match status" value="1"/>
</dbReference>
<dbReference type="Gene3D" id="3.30.70.1060">
    <property type="entry name" value="Dimeric alpha+beta barrel"/>
    <property type="match status" value="1"/>
</dbReference>
<dbReference type="Proteomes" id="UP000229340">
    <property type="component" value="Chromosome"/>
</dbReference>
<evidence type="ECO:0000259" key="2">
    <source>
        <dbReference type="Pfam" id="PF03795"/>
    </source>
</evidence>
<dbReference type="InterPro" id="IPR051807">
    <property type="entry name" value="Sec-metab_biosynth-assoc"/>
</dbReference>
<accession>A0A2D2LVL4</accession>
<evidence type="ECO:0000313" key="4">
    <source>
        <dbReference type="Proteomes" id="UP000229340"/>
    </source>
</evidence>
<dbReference type="RefSeq" id="WP_100270301.1">
    <property type="nucleotide sequence ID" value="NZ_CP024443.1"/>
</dbReference>
<organism evidence="3 4">
    <name type="scientific">Faucicola osloensis</name>
    <name type="common">Moraxella osloensis</name>
    <dbReference type="NCBI Taxonomy" id="34062"/>
    <lineage>
        <taxon>Bacteria</taxon>
        <taxon>Pseudomonadati</taxon>
        <taxon>Pseudomonadota</taxon>
        <taxon>Gammaproteobacteria</taxon>
        <taxon>Moraxellales</taxon>
        <taxon>Moraxellaceae</taxon>
        <taxon>Faucicola</taxon>
    </lineage>
</organism>
<dbReference type="PANTHER" id="PTHR33606">
    <property type="entry name" value="PROTEIN YCII"/>
    <property type="match status" value="1"/>
</dbReference>
<evidence type="ECO:0000313" key="3">
    <source>
        <dbReference type="EMBL" id="ATR79075.1"/>
    </source>
</evidence>
<dbReference type="STRING" id="34062.AXE82_03455"/>
<name>A0A2D2LVL4_FAUOS</name>
<sequence>MALFVIIGHDVPDSLELRKQFRSAHLERLTVLDEQRRLIIAGPTPIAHGEPEMSGSVLVVDFDSDEAVQAWASEEPYLLNGVYSHVDIKPFIQVFPKSVS</sequence>
<dbReference type="SUPFAM" id="SSF54909">
    <property type="entry name" value="Dimeric alpha+beta barrel"/>
    <property type="match status" value="1"/>
</dbReference>
<gene>
    <name evidence="3" type="ORF">NP7_07340</name>
</gene>
<dbReference type="PANTHER" id="PTHR33606:SF3">
    <property type="entry name" value="PROTEIN YCII"/>
    <property type="match status" value="1"/>
</dbReference>
<evidence type="ECO:0000256" key="1">
    <source>
        <dbReference type="ARBA" id="ARBA00007689"/>
    </source>
</evidence>
<proteinExistence type="inferred from homology"/>
<dbReference type="EMBL" id="CP024443">
    <property type="protein sequence ID" value="ATR79075.1"/>
    <property type="molecule type" value="Genomic_DNA"/>
</dbReference>
<reference evidence="4" key="1">
    <citation type="submission" date="2017-11" db="EMBL/GenBank/DDBJ databases">
        <title>Complete genome sequence of Moraxella osloensis NP7 isolated from human skin.</title>
        <authorList>
            <person name="Lee K."/>
            <person name="Lim J.Y."/>
            <person name="Hwang I."/>
        </authorList>
    </citation>
    <scope>NUCLEOTIDE SEQUENCE [LARGE SCALE GENOMIC DNA]</scope>
    <source>
        <strain evidence="4">NP7</strain>
    </source>
</reference>